<dbReference type="EMBL" id="CP104970">
    <property type="protein sequence ID" value="UXN57795.1"/>
    <property type="molecule type" value="Genomic_DNA"/>
</dbReference>
<organism evidence="1 2">
    <name type="scientific">Phyllobacterium zundukense</name>
    <dbReference type="NCBI Taxonomy" id="1867719"/>
    <lineage>
        <taxon>Bacteria</taxon>
        <taxon>Pseudomonadati</taxon>
        <taxon>Pseudomonadota</taxon>
        <taxon>Alphaproteobacteria</taxon>
        <taxon>Hyphomicrobiales</taxon>
        <taxon>Phyllobacteriaceae</taxon>
        <taxon>Phyllobacterium</taxon>
    </lineage>
</organism>
<accession>A0ACD4CW30</accession>
<sequence>MEHFAVIQTLCRIGLEGSDPRFRKQVERLRDRLRSASDQKAVAALDRLLVGATSEHGLAPSVVEVSRTLVTGDELTSNVHPPSDRETSVPLAEVILEPGAGKPAPIFTETLQLALDAMLDEWKRVETLRAMGVEPSRSCLIYGPPGTGKTLTAFWLAEQLHLPIVNARIDGLVSSFLGTTARNIANLFAFANRYRCVLVLDEFDALAKMRDDPHEVGEIKRVVNTLLQNLDSRAGTGLTIAITNHDSLLDSAVWRRFENHIRIDLPDQRTRVAMLENFLRPLSIDEDVIKTLAFIVGHRSGSYLKNFADSLKRVLVLGNVEVSAAGIIRAARTLVPRMSLENGISSPARLFVHDESSFVGALLESGIGIRQASLAEMLEVSQSTISRYSREFTTRTANEEVAVHAE</sequence>
<gene>
    <name evidence="1" type="ORF">N8E88_03065</name>
</gene>
<protein>
    <submittedName>
        <fullName evidence="1">ATP-binding protein</fullName>
    </submittedName>
</protein>
<keyword evidence="2" id="KW-1185">Reference proteome</keyword>
<keyword evidence="1" id="KW-0067">ATP-binding</keyword>
<proteinExistence type="predicted"/>
<name>A0ACD4CW30_9HYPH</name>
<keyword evidence="1" id="KW-0547">Nucleotide-binding</keyword>
<evidence type="ECO:0000313" key="2">
    <source>
        <dbReference type="Proteomes" id="UP001061991"/>
    </source>
</evidence>
<keyword evidence="1" id="KW-0614">Plasmid</keyword>
<geneLocation type="plasmid" evidence="1 2">
    <name>p_unnamed3</name>
</geneLocation>
<dbReference type="Proteomes" id="UP001061991">
    <property type="component" value="Plasmid p_unnamed3"/>
</dbReference>
<evidence type="ECO:0000313" key="1">
    <source>
        <dbReference type="EMBL" id="UXN57795.1"/>
    </source>
</evidence>
<reference evidence="1" key="1">
    <citation type="submission" date="2022-09" db="EMBL/GenBank/DDBJ databases">
        <title>Interaction between co-microsymbionts with complementary sets of symbiotic genes in legume-rhizobium systems.</title>
        <authorList>
            <person name="Safronova V."/>
            <person name="Sazanova A."/>
            <person name="Afonin A."/>
            <person name="Chirak E."/>
        </authorList>
    </citation>
    <scope>NUCLEOTIDE SEQUENCE</scope>
    <source>
        <strain evidence="1">A18/3m</strain>
    </source>
</reference>